<dbReference type="GO" id="GO:0006606">
    <property type="term" value="P:protein import into nucleus"/>
    <property type="evidence" value="ECO:0007669"/>
    <property type="project" value="TreeGrafter"/>
</dbReference>
<dbReference type="STRING" id="1088818.A0A2I0A681"/>
<proteinExistence type="predicted"/>
<dbReference type="OrthoDB" id="552259at2759"/>
<evidence type="ECO:0000313" key="2">
    <source>
        <dbReference type="Proteomes" id="UP000236161"/>
    </source>
</evidence>
<dbReference type="AlphaFoldDB" id="A0A2I0A681"/>
<name>A0A2I0A681_9ASPA</name>
<dbReference type="GO" id="GO:0006405">
    <property type="term" value="P:RNA export from nucleus"/>
    <property type="evidence" value="ECO:0007669"/>
    <property type="project" value="TreeGrafter"/>
</dbReference>
<dbReference type="EMBL" id="KZ452015">
    <property type="protein sequence ID" value="PKA51043.1"/>
    <property type="molecule type" value="Genomic_DNA"/>
</dbReference>
<dbReference type="InterPro" id="IPR044840">
    <property type="entry name" value="Nup188"/>
</dbReference>
<organism evidence="1 2">
    <name type="scientific">Apostasia shenzhenica</name>
    <dbReference type="NCBI Taxonomy" id="1088818"/>
    <lineage>
        <taxon>Eukaryota</taxon>
        <taxon>Viridiplantae</taxon>
        <taxon>Streptophyta</taxon>
        <taxon>Embryophyta</taxon>
        <taxon>Tracheophyta</taxon>
        <taxon>Spermatophyta</taxon>
        <taxon>Magnoliopsida</taxon>
        <taxon>Liliopsida</taxon>
        <taxon>Asparagales</taxon>
        <taxon>Orchidaceae</taxon>
        <taxon>Apostasioideae</taxon>
        <taxon>Apostasia</taxon>
    </lineage>
</organism>
<accession>A0A2I0A681</accession>
<evidence type="ECO:0000313" key="1">
    <source>
        <dbReference type="EMBL" id="PKA51043.1"/>
    </source>
</evidence>
<dbReference type="Proteomes" id="UP000236161">
    <property type="component" value="Unassembled WGS sequence"/>
</dbReference>
<dbReference type="GO" id="GO:0017056">
    <property type="term" value="F:structural constituent of nuclear pore"/>
    <property type="evidence" value="ECO:0007669"/>
    <property type="project" value="InterPro"/>
</dbReference>
<keyword evidence="2" id="KW-1185">Reference proteome</keyword>
<gene>
    <name evidence="1" type="ORF">AXF42_Ash007700</name>
</gene>
<sequence length="1071" mass="118997">MDSSVCAIVVFTIQYVFVNYVLKYKLKHGRWKITTKGNGISFYELKETEGLQDAMCSALEIVYYLLADLLKGSNLTALPFIQTVLSSSSRPNSVSSAIVSLMNIFPSPAYKEVGYTVGMPTCIPYSNTKNDGPSLLLPMTSEQDGGSTSTVGDVKSHHALEPRVYPSFSGQGSVFDSILKYVKTSEILMNRYCCQGVVLEIMARETFLQEKFIPNESSKIFSSTTNGHVENILAVQASPSSTSFLNDILTNWYDGSTIDALIKLFALGGYDTEIINHAKIASCMLIVHLLNIMRSGSTGCLSMLLVEKIHMIHDKVAFDIFFFCSDGEKAISLVLHDLYYHLKGALEGRGISSGPFQELSQLLLDLEIFQYDENNCAKDLWRNNIPMYDIASLRGELGIDLWDMSGWKTSKEMVETMLSHMHKANLMISLADSKNFALKALVAVISVINRKAVLSKSSQASGGISDSFLDHSIRYVCRCVKSTEDLFVQVLKTHEKLLELLSAQAEMLLVLSRIFFSIGSQRKGEKRLPISLVLIRICGSCSKLLSDVRPSATLQKAVKLFLMLLLVSMESSHGNAYINDDSDLDANQVAEASLAVARQLVILCKYIQKMEYFDLSVASMDIILKRFLTPSAWLPVLQENLHIHNLILLIRQTSSLVSISITLNFCLTLARIKCGAEMLHSVGIFPALEILLNNLVHGKHNIDALCSPSNYNKDEKHVVLLELGLAIITSVVFHVHDDSNTNDIFDSVVCNFFTEKPSFVSACLSAPSFSIDDRNKQTQNQVSQTSLTALNLAEQSLLLICMLAMHPNYRRKGMREMDLELKQKIIHLLAFISRDVQRVGDTSSSTIPFFCLPILKEEAELNEKPSVISCKHGWFMVSAFGVSSKVKRSSLPKPEMSLVPKDPTCRDNLAQPTHFSDIVAIQVYRIAFLLLSFLCMQAKVATERAEEVGFIDLDRFPDLPMPDILHGLQDQAIAIVKNICEANSSSVLQADAEGVCLLLLQILEKSLYLEFCVTQSCGIRPVLGRVEDFSRETKLLIQGVEKYTNLKASLSSLRKIMTLLYPGLLQTSSSV</sequence>
<dbReference type="GO" id="GO:0044611">
    <property type="term" value="C:nuclear pore inner ring"/>
    <property type="evidence" value="ECO:0007669"/>
    <property type="project" value="TreeGrafter"/>
</dbReference>
<protein>
    <submittedName>
        <fullName evidence="1">Uncharacterized protein</fullName>
    </submittedName>
</protein>
<dbReference type="PANTHER" id="PTHR31431">
    <property type="entry name" value="NUCLEOPORIN NUP188 HOMOLOG"/>
    <property type="match status" value="1"/>
</dbReference>
<reference evidence="1 2" key="1">
    <citation type="journal article" date="2017" name="Nature">
        <title>The Apostasia genome and the evolution of orchids.</title>
        <authorList>
            <person name="Zhang G.Q."/>
            <person name="Liu K.W."/>
            <person name="Li Z."/>
            <person name="Lohaus R."/>
            <person name="Hsiao Y.Y."/>
            <person name="Niu S.C."/>
            <person name="Wang J.Y."/>
            <person name="Lin Y.C."/>
            <person name="Xu Q."/>
            <person name="Chen L.J."/>
            <person name="Yoshida K."/>
            <person name="Fujiwara S."/>
            <person name="Wang Z.W."/>
            <person name="Zhang Y.Q."/>
            <person name="Mitsuda N."/>
            <person name="Wang M."/>
            <person name="Liu G.H."/>
            <person name="Pecoraro L."/>
            <person name="Huang H.X."/>
            <person name="Xiao X.J."/>
            <person name="Lin M."/>
            <person name="Wu X.Y."/>
            <person name="Wu W.L."/>
            <person name="Chen Y.Y."/>
            <person name="Chang S.B."/>
            <person name="Sakamoto S."/>
            <person name="Ohme-Takagi M."/>
            <person name="Yagi M."/>
            <person name="Zeng S.J."/>
            <person name="Shen C.Y."/>
            <person name="Yeh C.M."/>
            <person name="Luo Y.B."/>
            <person name="Tsai W.C."/>
            <person name="Van de Peer Y."/>
            <person name="Liu Z.J."/>
        </authorList>
    </citation>
    <scope>NUCLEOTIDE SEQUENCE [LARGE SCALE GENOMIC DNA]</scope>
    <source>
        <strain evidence="2">cv. Shenzhen</strain>
        <tissue evidence="1">Stem</tissue>
    </source>
</reference>
<dbReference type="PANTHER" id="PTHR31431:SF1">
    <property type="entry name" value="NUCLEOPORIN NUP188"/>
    <property type="match status" value="1"/>
</dbReference>